<accession>B6U3Q1</accession>
<dbReference type="EMBL" id="EU971866">
    <property type="protein sequence ID" value="ACG43984.1"/>
    <property type="molecule type" value="mRNA"/>
</dbReference>
<evidence type="ECO:0000313" key="1">
    <source>
        <dbReference type="EMBL" id="ACG43984.1"/>
    </source>
</evidence>
<dbReference type="HOGENOM" id="CLU_2999389_0_0_1"/>
<dbReference type="AlphaFoldDB" id="B6U3Q1"/>
<dbReference type="EMBL" id="EU973983">
    <property type="protein sequence ID" value="ACG46101.1"/>
    <property type="molecule type" value="mRNA"/>
</dbReference>
<organism evidence="1">
    <name type="scientific">Zea mays</name>
    <name type="common">Maize</name>
    <dbReference type="NCBI Taxonomy" id="4577"/>
    <lineage>
        <taxon>Eukaryota</taxon>
        <taxon>Viridiplantae</taxon>
        <taxon>Streptophyta</taxon>
        <taxon>Embryophyta</taxon>
        <taxon>Tracheophyta</taxon>
        <taxon>Spermatophyta</taxon>
        <taxon>Magnoliopsida</taxon>
        <taxon>Liliopsida</taxon>
        <taxon>Poales</taxon>
        <taxon>Poaceae</taxon>
        <taxon>PACMAD clade</taxon>
        <taxon>Panicoideae</taxon>
        <taxon>Andropogonodae</taxon>
        <taxon>Andropogoneae</taxon>
        <taxon>Tripsacinae</taxon>
        <taxon>Zea</taxon>
    </lineage>
</organism>
<proteinExistence type="evidence at transcript level"/>
<reference evidence="1" key="1">
    <citation type="journal article" date="2009" name="Plant Mol. Biol.">
        <title>Insights into corn genes derived from large-scale cDNA sequencing.</title>
        <authorList>
            <person name="Alexandrov N.N."/>
            <person name="Brover V.V."/>
            <person name="Freidin S."/>
            <person name="Troukhan M.E."/>
            <person name="Tatarinova T.V."/>
            <person name="Zhang H."/>
            <person name="Swaller T.J."/>
            <person name="Lu Y.P."/>
            <person name="Bouck J."/>
            <person name="Flavell R.B."/>
            <person name="Feldmann K.A."/>
        </authorList>
    </citation>
    <scope>NUCLEOTIDE SEQUENCE</scope>
</reference>
<protein>
    <submittedName>
        <fullName evidence="1">Uncharacterized protein</fullName>
    </submittedName>
</protein>
<sequence>MKYANHGCFDDLGPKTTGERFPGLGLKTRIEFQQELDAACGIIIKAFINVKQSREKL</sequence>
<name>B6U3Q1_MAIZE</name>